<name>A0ABY9X0S1_9BACT</name>
<evidence type="ECO:0000313" key="2">
    <source>
        <dbReference type="Proteomes" id="UP001611383"/>
    </source>
</evidence>
<gene>
    <name evidence="1" type="ORF">F0U60_36340</name>
</gene>
<dbReference type="EMBL" id="CP043494">
    <property type="protein sequence ID" value="WNG48985.1"/>
    <property type="molecule type" value="Genomic_DNA"/>
</dbReference>
<evidence type="ECO:0000313" key="1">
    <source>
        <dbReference type="EMBL" id="WNG48985.1"/>
    </source>
</evidence>
<proteinExistence type="predicted"/>
<keyword evidence="2" id="KW-1185">Reference proteome</keyword>
<accession>A0ABY9X0S1</accession>
<dbReference type="Proteomes" id="UP001611383">
    <property type="component" value="Chromosome"/>
</dbReference>
<reference evidence="1 2" key="1">
    <citation type="submission" date="2019-08" db="EMBL/GenBank/DDBJ databases">
        <title>Archangium and Cystobacter genomes.</title>
        <authorList>
            <person name="Chen I.-C.K."/>
            <person name="Wielgoss S."/>
        </authorList>
    </citation>
    <scope>NUCLEOTIDE SEQUENCE [LARGE SCALE GENOMIC DNA]</scope>
    <source>
        <strain evidence="1 2">Cbm 6</strain>
    </source>
</reference>
<sequence length="181" mass="19522">MSLLRSWSRGTLLSLGLLVGGVAVGAPELPAISVDLPFRSFNFQFSGADVFSPDVQLRRSATELRGRALGQATLITLKEDGASGVVGSIPINLKVRKEGDTLLAEGGFIDGRVKLRFNPKTLHVYINQCTYELTYTEGVYQGPRSCDRRFSPPVRISVPSELLSLSPSEQAALLLFALVAA</sequence>
<organism evidence="1 2">
    <name type="scientific">Archangium minus</name>
    <dbReference type="NCBI Taxonomy" id="83450"/>
    <lineage>
        <taxon>Bacteria</taxon>
        <taxon>Pseudomonadati</taxon>
        <taxon>Myxococcota</taxon>
        <taxon>Myxococcia</taxon>
        <taxon>Myxococcales</taxon>
        <taxon>Cystobacterineae</taxon>
        <taxon>Archangiaceae</taxon>
        <taxon>Archangium</taxon>
    </lineage>
</organism>
<dbReference type="RefSeq" id="WP_395806649.1">
    <property type="nucleotide sequence ID" value="NZ_CP043494.1"/>
</dbReference>
<protein>
    <submittedName>
        <fullName evidence="1">Uncharacterized protein</fullName>
    </submittedName>
</protein>